<evidence type="ECO:0000313" key="6">
    <source>
        <dbReference type="Proteomes" id="UP001499841"/>
    </source>
</evidence>
<comment type="caution">
    <text evidence="5">The sequence shown here is derived from an EMBL/GenBank/DDBJ whole genome shotgun (WGS) entry which is preliminary data.</text>
</comment>
<dbReference type="PANTHER" id="PTHR42854:SF3">
    <property type="entry name" value="EUKARYOTIC TRANSLATION INITIATION FACTOR 2 SUBUNIT 3-RELATED"/>
    <property type="match status" value="1"/>
</dbReference>
<dbReference type="InterPro" id="IPR027417">
    <property type="entry name" value="P-loop_NTPase"/>
</dbReference>
<dbReference type="SUPFAM" id="SSF52540">
    <property type="entry name" value="P-loop containing nucleoside triphosphate hydrolases"/>
    <property type="match status" value="1"/>
</dbReference>
<feature type="domain" description="Tr-type G" evidence="4">
    <location>
        <begin position="1"/>
        <end position="169"/>
    </location>
</feature>
<reference evidence="6" key="1">
    <citation type="journal article" date="2019" name="Int. J. Syst. Evol. Microbiol.">
        <title>The Global Catalogue of Microorganisms (GCM) 10K type strain sequencing project: providing services to taxonomists for standard genome sequencing and annotation.</title>
        <authorList>
            <consortium name="The Broad Institute Genomics Platform"/>
            <consortium name="The Broad Institute Genome Sequencing Center for Infectious Disease"/>
            <person name="Wu L."/>
            <person name="Ma J."/>
        </authorList>
    </citation>
    <scope>NUCLEOTIDE SEQUENCE [LARGE SCALE GENOMIC DNA]</scope>
    <source>
        <strain evidence="6">JCM 17459</strain>
    </source>
</reference>
<dbReference type="SUPFAM" id="SSF46785">
    <property type="entry name" value="Winged helix' DNA-binding domain"/>
    <property type="match status" value="1"/>
</dbReference>
<dbReference type="InterPro" id="IPR009000">
    <property type="entry name" value="Transl_B-barrel_sf"/>
</dbReference>
<keyword evidence="1" id="KW-0547">Nucleotide-binding</keyword>
<evidence type="ECO:0000313" key="5">
    <source>
        <dbReference type="EMBL" id="GAA4287087.1"/>
    </source>
</evidence>
<keyword evidence="5" id="KW-0251">Elongation factor</keyword>
<dbReference type="PANTHER" id="PTHR42854">
    <property type="entry name" value="EUKARYOTIC TRANSLATION INITIATION FACTOR 2 SUBUNIT 3 FAMILY MEMBER"/>
    <property type="match status" value="1"/>
</dbReference>
<dbReference type="InterPro" id="IPR015191">
    <property type="entry name" value="SelB_WHD4"/>
</dbReference>
<dbReference type="InterPro" id="IPR036388">
    <property type="entry name" value="WH-like_DNA-bd_sf"/>
</dbReference>
<proteinExistence type="predicted"/>
<dbReference type="InterPro" id="IPR050543">
    <property type="entry name" value="eIF2G"/>
</dbReference>
<dbReference type="InterPro" id="IPR036390">
    <property type="entry name" value="WH_DNA-bd_sf"/>
</dbReference>
<evidence type="ECO:0000256" key="1">
    <source>
        <dbReference type="ARBA" id="ARBA00022741"/>
    </source>
</evidence>
<name>A0ABP8ESW0_9MICO</name>
<dbReference type="Gene3D" id="1.10.10.10">
    <property type="entry name" value="Winged helix-like DNA-binding domain superfamily/Winged helix DNA-binding domain"/>
    <property type="match status" value="1"/>
</dbReference>
<dbReference type="Gene3D" id="3.40.50.300">
    <property type="entry name" value="P-loop containing nucleotide triphosphate hydrolases"/>
    <property type="match status" value="1"/>
</dbReference>
<dbReference type="GO" id="GO:0003746">
    <property type="term" value="F:translation elongation factor activity"/>
    <property type="evidence" value="ECO:0007669"/>
    <property type="project" value="UniProtKB-KW"/>
</dbReference>
<dbReference type="SUPFAM" id="SSF50447">
    <property type="entry name" value="Translation proteins"/>
    <property type="match status" value="1"/>
</dbReference>
<keyword evidence="3" id="KW-0342">GTP-binding</keyword>
<protein>
    <submittedName>
        <fullName evidence="5">Selenocysteine-specific translation elongation factor</fullName>
    </submittedName>
</protein>
<dbReference type="InterPro" id="IPR000795">
    <property type="entry name" value="T_Tr_GTP-bd_dom"/>
</dbReference>
<dbReference type="PROSITE" id="PS51722">
    <property type="entry name" value="G_TR_2"/>
    <property type="match status" value="1"/>
</dbReference>
<gene>
    <name evidence="5" type="primary">selB</name>
    <name evidence="5" type="ORF">GCM10022262_14460</name>
</gene>
<dbReference type="RefSeq" id="WP_345039337.1">
    <property type="nucleotide sequence ID" value="NZ_BAABBA010000006.1"/>
</dbReference>
<dbReference type="Pfam" id="PF00009">
    <property type="entry name" value="GTP_EFTU"/>
    <property type="match status" value="1"/>
</dbReference>
<keyword evidence="2" id="KW-0648">Protein biosynthesis</keyword>
<dbReference type="Gene3D" id="2.40.30.10">
    <property type="entry name" value="Translation factors"/>
    <property type="match status" value="1"/>
</dbReference>
<keyword evidence="6" id="KW-1185">Reference proteome</keyword>
<organism evidence="5 6">
    <name type="scientific">Georgenia daeguensis</name>
    <dbReference type="NCBI Taxonomy" id="908355"/>
    <lineage>
        <taxon>Bacteria</taxon>
        <taxon>Bacillati</taxon>
        <taxon>Actinomycetota</taxon>
        <taxon>Actinomycetes</taxon>
        <taxon>Micrococcales</taxon>
        <taxon>Bogoriellaceae</taxon>
        <taxon>Georgenia</taxon>
    </lineage>
</organism>
<evidence type="ECO:0000259" key="4">
    <source>
        <dbReference type="PROSITE" id="PS51722"/>
    </source>
</evidence>
<dbReference type="Pfam" id="PF09107">
    <property type="entry name" value="WHD_3rd_SelB"/>
    <property type="match status" value="1"/>
</dbReference>
<dbReference type="PRINTS" id="PR00315">
    <property type="entry name" value="ELONGATNFCT"/>
</dbReference>
<dbReference type="Proteomes" id="UP001499841">
    <property type="component" value="Unassembled WGS sequence"/>
</dbReference>
<evidence type="ECO:0000256" key="3">
    <source>
        <dbReference type="ARBA" id="ARBA00023134"/>
    </source>
</evidence>
<accession>A0ABP8ESW0</accession>
<dbReference type="EMBL" id="BAABBA010000006">
    <property type="protein sequence ID" value="GAA4287087.1"/>
    <property type="molecule type" value="Genomic_DNA"/>
</dbReference>
<sequence length="596" mass="61445">MHVVATAGHVDHGKSALVRALTGSDPDRLPEEHRRGLTIELGFCWTALPGVGDVAFVDVPGHGRFVPTMLAGVGPVPVALLVVAADDPWMPQAAEHLAALDGLGVSHGVVAVNRSDLAEPGSAIARARAEVDATSLRGSAVVPVSARTGAGLPELAEALTRTLRELPPPDEDADVRLWVDRSFAVRGAGTVVTGTLPAGRVAPGDRLAHDGGTVRVRAVQSLGLEVPAAVGVARVALNLAGDADVERGAVLVTPGAWHRTSVVDVRLRPAGPAAPGGPPSTASVPPERPLLHVGAASVEVHHRPLGDGLARLTLRRALPLRVGDRALLRDPGSRALWGVVVLDPARPPLARRGAAASRAAALAGAAGTPDLAAELRRRDGLADLSLLRRIGVPTADAAAHGVVAADLVLSASRAARALADAERLVREHDAAHPLDPGLPPAALASRLAVPEALLRAVLRPPLAMADGRVILAGSGGLPPGLEEALGELAADLAGAPFVAPTADRLRELGLDERALAAAARAGRLLRPAPGVVLPADAAERAAGWLADLPQPFTTSQARVRLGTSRRVVLPLLDLLDRRGLTRRLPDDRRELTGRRP</sequence>
<evidence type="ECO:0000256" key="2">
    <source>
        <dbReference type="ARBA" id="ARBA00022917"/>
    </source>
</evidence>
<dbReference type="CDD" id="cd04171">
    <property type="entry name" value="SelB"/>
    <property type="match status" value="1"/>
</dbReference>